<proteinExistence type="predicted"/>
<reference evidence="2" key="1">
    <citation type="submission" date="2020-02" db="EMBL/GenBank/DDBJ databases">
        <authorList>
            <person name="Meier V. D."/>
        </authorList>
    </citation>
    <scope>NUCLEOTIDE SEQUENCE</scope>
    <source>
        <strain evidence="2">AVDCRST_MAG01</strain>
    </source>
</reference>
<dbReference type="PANTHER" id="PTHR30060:SF0">
    <property type="entry name" value="COILED-COIL PROTEIN (DUF2040)-RELATED"/>
    <property type="match status" value="1"/>
</dbReference>
<keyword evidence="1" id="KW-0812">Transmembrane</keyword>
<accession>A0A6J4QQ69</accession>
<dbReference type="PANTHER" id="PTHR30060">
    <property type="entry name" value="INNER MEMBRANE PROTEIN"/>
    <property type="match status" value="1"/>
</dbReference>
<feature type="transmembrane region" description="Helical" evidence="1">
    <location>
        <begin position="210"/>
        <end position="228"/>
    </location>
</feature>
<protein>
    <submittedName>
        <fullName evidence="2">UPF0053 inner membrane protein YgdQ</fullName>
    </submittedName>
</protein>
<dbReference type="Pfam" id="PF03741">
    <property type="entry name" value="TerC"/>
    <property type="match status" value="1"/>
</dbReference>
<feature type="transmembrane region" description="Helical" evidence="1">
    <location>
        <begin position="151"/>
        <end position="169"/>
    </location>
</feature>
<sequence>MLLNPEIWVAFLTLLALEIVLGIDNIVFISILVDKLPQERQALARRLGLGLALVMRIILLLSLSWVIGLTAPLFTVLAQEISGRDVILILGGLFLLGKATYEIHENLEGEEGHASARVKANFASVLVQIILIDMVFSLDSVITAVGMVDQVSVMIAAVTVAIVVMLFSAEAVAGVVNRHPTLKMLALSFLLLIGLTLLLEGFDQHVPKGYIYFAMGFSVLVELLNIRVRRRREARSRPVELHRRYARSEEEPDSPQP</sequence>
<keyword evidence="1" id="KW-0472">Membrane</keyword>
<gene>
    <name evidence="2" type="ORF">AVDCRST_MAG01-01-4340</name>
</gene>
<keyword evidence="1" id="KW-1133">Transmembrane helix</keyword>
<dbReference type="AlphaFoldDB" id="A0A6J4QQ69"/>
<dbReference type="EMBL" id="CADCUW010000564">
    <property type="protein sequence ID" value="CAA9448676.1"/>
    <property type="molecule type" value="Genomic_DNA"/>
</dbReference>
<name>A0A6J4QQ69_9ACTN</name>
<feature type="transmembrane region" description="Helical" evidence="1">
    <location>
        <begin position="181"/>
        <end position="198"/>
    </location>
</feature>
<feature type="transmembrane region" description="Helical" evidence="1">
    <location>
        <begin position="6"/>
        <end position="33"/>
    </location>
</feature>
<dbReference type="InterPro" id="IPR005496">
    <property type="entry name" value="Integral_membrane_TerC"/>
</dbReference>
<feature type="transmembrane region" description="Helical" evidence="1">
    <location>
        <begin position="53"/>
        <end position="75"/>
    </location>
</feature>
<dbReference type="GO" id="GO:0005886">
    <property type="term" value="C:plasma membrane"/>
    <property type="evidence" value="ECO:0007669"/>
    <property type="project" value="TreeGrafter"/>
</dbReference>
<evidence type="ECO:0000313" key="2">
    <source>
        <dbReference type="EMBL" id="CAA9448676.1"/>
    </source>
</evidence>
<evidence type="ECO:0000256" key="1">
    <source>
        <dbReference type="SAM" id="Phobius"/>
    </source>
</evidence>
<organism evidence="2">
    <name type="scientific">uncultured Rubrobacteraceae bacterium</name>
    <dbReference type="NCBI Taxonomy" id="349277"/>
    <lineage>
        <taxon>Bacteria</taxon>
        <taxon>Bacillati</taxon>
        <taxon>Actinomycetota</taxon>
        <taxon>Rubrobacteria</taxon>
        <taxon>Rubrobacterales</taxon>
        <taxon>Rubrobacteraceae</taxon>
        <taxon>environmental samples</taxon>
    </lineage>
</organism>
<feature type="transmembrane region" description="Helical" evidence="1">
    <location>
        <begin position="122"/>
        <end position="145"/>
    </location>
</feature>